<dbReference type="Pfam" id="PF01546">
    <property type="entry name" value="Peptidase_M20"/>
    <property type="match status" value="1"/>
</dbReference>
<evidence type="ECO:0000256" key="2">
    <source>
        <dbReference type="PIRNR" id="PIRNR037226"/>
    </source>
</evidence>
<keyword evidence="5" id="KW-1185">Reference proteome</keyword>
<dbReference type="Gene3D" id="3.30.70.360">
    <property type="match status" value="1"/>
</dbReference>
<proteinExistence type="inferred from homology"/>
<dbReference type="SUPFAM" id="SSF53187">
    <property type="entry name" value="Zn-dependent exopeptidases"/>
    <property type="match status" value="1"/>
</dbReference>
<dbReference type="InterPro" id="IPR017439">
    <property type="entry name" value="Amidohydrolase"/>
</dbReference>
<dbReference type="EMBL" id="JBBXMP010000082">
    <property type="protein sequence ID" value="KAL0063384.1"/>
    <property type="molecule type" value="Genomic_DNA"/>
</dbReference>
<feature type="domain" description="Peptidase M20 dimerisation" evidence="3">
    <location>
        <begin position="214"/>
        <end position="305"/>
    </location>
</feature>
<dbReference type="Pfam" id="PF07687">
    <property type="entry name" value="M20_dimer"/>
    <property type="match status" value="1"/>
</dbReference>
<dbReference type="InterPro" id="IPR052030">
    <property type="entry name" value="Peptidase_M20/M20A_hydrolases"/>
</dbReference>
<comment type="caution">
    <text evidence="4">The sequence shown here is derived from an EMBL/GenBank/DDBJ whole genome shotgun (WGS) entry which is preliminary data.</text>
</comment>
<protein>
    <recommendedName>
        <fullName evidence="2">Peptidase M20 domain-containing protein 2</fullName>
    </recommendedName>
</protein>
<organism evidence="4 5">
    <name type="scientific">Marasmius tenuissimus</name>
    <dbReference type="NCBI Taxonomy" id="585030"/>
    <lineage>
        <taxon>Eukaryota</taxon>
        <taxon>Fungi</taxon>
        <taxon>Dikarya</taxon>
        <taxon>Basidiomycota</taxon>
        <taxon>Agaricomycotina</taxon>
        <taxon>Agaricomycetes</taxon>
        <taxon>Agaricomycetidae</taxon>
        <taxon>Agaricales</taxon>
        <taxon>Marasmiineae</taxon>
        <taxon>Marasmiaceae</taxon>
        <taxon>Marasmius</taxon>
    </lineage>
</organism>
<accession>A0ABR2ZR98</accession>
<dbReference type="PANTHER" id="PTHR30575">
    <property type="entry name" value="PEPTIDASE M20"/>
    <property type="match status" value="1"/>
</dbReference>
<dbReference type="InterPro" id="IPR017144">
    <property type="entry name" value="Xaa-Arg_dipeptidase"/>
</dbReference>
<dbReference type="PIRSF" id="PIRSF037226">
    <property type="entry name" value="Amidohydrolase_ACY1L2_prd"/>
    <property type="match status" value="1"/>
</dbReference>
<gene>
    <name evidence="4" type="ORF">AAF712_009693</name>
</gene>
<dbReference type="InterPro" id="IPR011650">
    <property type="entry name" value="Peptidase_M20_dimer"/>
</dbReference>
<evidence type="ECO:0000313" key="5">
    <source>
        <dbReference type="Proteomes" id="UP001437256"/>
    </source>
</evidence>
<name>A0ABR2ZR98_9AGAR</name>
<dbReference type="Proteomes" id="UP001437256">
    <property type="component" value="Unassembled WGS sequence"/>
</dbReference>
<dbReference type="InterPro" id="IPR002933">
    <property type="entry name" value="Peptidase_M20"/>
</dbReference>
<evidence type="ECO:0000313" key="4">
    <source>
        <dbReference type="EMBL" id="KAL0063384.1"/>
    </source>
</evidence>
<comment type="similarity">
    <text evidence="1 2">Belongs to the peptidase M20A family.</text>
</comment>
<reference evidence="4 5" key="1">
    <citation type="submission" date="2024-05" db="EMBL/GenBank/DDBJ databases">
        <title>A draft genome resource for the thread blight pathogen Marasmius tenuissimus strain MS-2.</title>
        <authorList>
            <person name="Yulfo-Soto G.E."/>
            <person name="Baruah I.K."/>
            <person name="Amoako-Attah I."/>
            <person name="Bukari Y."/>
            <person name="Meinhardt L.W."/>
            <person name="Bailey B.A."/>
            <person name="Cohen S.P."/>
        </authorList>
    </citation>
    <scope>NUCLEOTIDE SEQUENCE [LARGE SCALE GENOMIC DNA]</scope>
    <source>
        <strain evidence="4 5">MS-2</strain>
    </source>
</reference>
<dbReference type="NCBIfam" id="TIGR01891">
    <property type="entry name" value="amidohydrolases"/>
    <property type="match status" value="1"/>
</dbReference>
<dbReference type="CDD" id="cd05672">
    <property type="entry name" value="M20_ACY1L2-like"/>
    <property type="match status" value="1"/>
</dbReference>
<dbReference type="InterPro" id="IPR036264">
    <property type="entry name" value="Bact_exopeptidase_dim_dom"/>
</dbReference>
<evidence type="ECO:0000256" key="1">
    <source>
        <dbReference type="ARBA" id="ARBA00006247"/>
    </source>
</evidence>
<dbReference type="Gene3D" id="3.40.630.10">
    <property type="entry name" value="Zn peptidases"/>
    <property type="match status" value="1"/>
</dbReference>
<evidence type="ECO:0000259" key="3">
    <source>
        <dbReference type="Pfam" id="PF07687"/>
    </source>
</evidence>
<sequence>MAAKNDDWNSIVWRPDNSDASNQAKLDTESKLWNAEYLETIHQTITGRSDDLRALSMDVHSNPELGYAEYKTHDILVNFMKKQEGWKVTPNYELPTAWLATYESPEAKEDTRVIGINSEMDALPKIGHACGHNLIAITGVAVALGIKAVFEKFKLPGKIALLGTPAEEGGHGKVKLLKAGAYSKMAACLMSHPAPGPRNTLSLTSCLALRRIDAEFHGHTAHAALSPWEGKNALDAAVLAYTNIAALRQQMHPTWRVHGIFEGKDWAVNVIPAYAKYIIGVRARTRADQEIAMQKVLPCLEAAAKATGCTLKLTIDEGTYDLRQNVGLGQDVERTFKAKYGRAEREKWGISSASTDFGNVGYELPALHPGYSIPTVMDGGNHTPLFTEAASTDDAHRATLDVAEALALTGVRVVVDGEWYQKEVWEKFEEDKIRREQGVLGIA</sequence>
<dbReference type="PANTHER" id="PTHR30575:SF0">
    <property type="entry name" value="XAA-ARG DIPEPTIDASE"/>
    <property type="match status" value="1"/>
</dbReference>
<dbReference type="SUPFAM" id="SSF55031">
    <property type="entry name" value="Bacterial exopeptidase dimerisation domain"/>
    <property type="match status" value="1"/>
</dbReference>